<feature type="compositionally biased region" description="Low complexity" evidence="2">
    <location>
        <begin position="917"/>
        <end position="926"/>
    </location>
</feature>
<dbReference type="EMBL" id="CDMY01000831">
    <property type="protein sequence ID" value="CEM34746.1"/>
    <property type="molecule type" value="Genomic_DNA"/>
</dbReference>
<feature type="region of interest" description="Disordered" evidence="2">
    <location>
        <begin position="309"/>
        <end position="332"/>
    </location>
</feature>
<feature type="compositionally biased region" description="Polar residues" evidence="2">
    <location>
        <begin position="8"/>
        <end position="26"/>
    </location>
</feature>
<sequence>MKAIQAVSFVQEQGTSRSPTSKSPTANKPLPKGSEAAKRKPKRSVSVVVPPLAESPLPAIPAPRAPFQRAPRRRETFSEGPDGRLSPKGIISPPAIASPRLHLSGGPGDIAPRAGRESDPIARRLSASRERRVTEGRGERAVTSPPADRQGQEMALEYRSQRPSSRTTPGVTPSHMDEAEARRKVSVFGALRTMLNQIPTAMVIDRRQSGRTSVATLAYSQSMAVGGSIDTSPVGTEDLPSRKPSDFRGGPARGRYSLVPEGMTPEGFASTRLGRRLGMLHDLVDSLEKELEEKETALRRMTERFQRASTLNLSRRQSEELSRPRHGRTQPTADEYDELVEDVNDMREQLEAAKSDRDRHVDNLKALTVQNNHLQVLLEEAEMRANAAESERHTARREMHALREEIDRLQTALRDERLSLSEASPAAERSHEQQPPSPSFGEMQRLQSLVLDLESRSDFLIKENEQLSSERDELKALLSSIQAQQKMRRPPTMEPLSLAERPPPEPKAPEVGMPPTPGSLSAELQATMELSRQDEEPVEGIPESWQLMSGPQRAAGEVEAEESESDREVRDALREGQRVDWRGRAKALTKENAALKRRLQMAQKELESVSAASPAFVTPVQSPLAEAFLRPPVLVSPVHPGGRLSPLLEGSERSTPSGPSPHDLISTPMPSPQRVPQRSLGGLTIDTTQQPEGDRESIISMISPLRDTPMEPFTFSMTRPQPAAAAAAAAANHGFSASGVSVLTGLSAVTAEIEQSVEEDLIAALRRINERQNRPTDIEGLRSIFQQLREQPQQMADAAGPAMAEGAEDDQRSIEALERELSLLKQQLETYIELANQMRAGQQAAARPEREEPQWRWAPPPVEERDWYPVQVPPPVTRVFYPPPPPQPFLIRPAPPPQVPPLIARPAVVRAPPSFPPTVSVPSSASSEEEEEERAQRDKTPSCCGMALPCVSAREGGGVGYGGVRRAVTAPR</sequence>
<dbReference type="AlphaFoldDB" id="A0A0G4GV47"/>
<name>A0A0G4GV47_VITBC</name>
<feature type="coiled-coil region" evidence="1">
    <location>
        <begin position="807"/>
        <end position="834"/>
    </location>
</feature>
<dbReference type="PANTHER" id="PTHR23159">
    <property type="entry name" value="CENTROSOMAL PROTEIN 2"/>
    <property type="match status" value="1"/>
</dbReference>
<dbReference type="VEuPathDB" id="CryptoDB:Vbra_18722"/>
<evidence type="ECO:0000256" key="1">
    <source>
        <dbReference type="SAM" id="Coils"/>
    </source>
</evidence>
<feature type="compositionally biased region" description="Polar residues" evidence="2">
    <location>
        <begin position="161"/>
        <end position="171"/>
    </location>
</feature>
<protein>
    <submittedName>
        <fullName evidence="3">Uncharacterized protein</fullName>
    </submittedName>
</protein>
<evidence type="ECO:0000313" key="4">
    <source>
        <dbReference type="Proteomes" id="UP000041254"/>
    </source>
</evidence>
<feature type="region of interest" description="Disordered" evidence="2">
    <location>
        <begin position="228"/>
        <end position="263"/>
    </location>
</feature>
<organism evidence="3 4">
    <name type="scientific">Vitrella brassicaformis (strain CCMP3155)</name>
    <dbReference type="NCBI Taxonomy" id="1169540"/>
    <lineage>
        <taxon>Eukaryota</taxon>
        <taxon>Sar</taxon>
        <taxon>Alveolata</taxon>
        <taxon>Colpodellida</taxon>
        <taxon>Vitrellaceae</taxon>
        <taxon>Vitrella</taxon>
    </lineage>
</organism>
<feature type="region of interest" description="Disordered" evidence="2">
    <location>
        <begin position="910"/>
        <end position="944"/>
    </location>
</feature>
<accession>A0A0G4GV47</accession>
<reference evidence="3 4" key="1">
    <citation type="submission" date="2014-11" db="EMBL/GenBank/DDBJ databases">
        <authorList>
            <person name="Zhu J."/>
            <person name="Qi W."/>
            <person name="Song R."/>
        </authorList>
    </citation>
    <scope>NUCLEOTIDE SEQUENCE [LARGE SCALE GENOMIC DNA]</scope>
</reference>
<feature type="region of interest" description="Disordered" evidence="2">
    <location>
        <begin position="420"/>
        <end position="441"/>
    </location>
</feature>
<evidence type="ECO:0000313" key="3">
    <source>
        <dbReference type="EMBL" id="CEM34746.1"/>
    </source>
</evidence>
<dbReference type="Proteomes" id="UP000041254">
    <property type="component" value="Unassembled WGS sequence"/>
</dbReference>
<feature type="coiled-coil region" evidence="1">
    <location>
        <begin position="585"/>
        <end position="612"/>
    </location>
</feature>
<dbReference type="InParanoid" id="A0A0G4GV47"/>
<keyword evidence="1" id="KW-0175">Coiled coil</keyword>
<dbReference type="PANTHER" id="PTHR23159:SF31">
    <property type="entry name" value="CENTROSOME-ASSOCIATED PROTEIN CEP250 ISOFORM X1"/>
    <property type="match status" value="1"/>
</dbReference>
<evidence type="ECO:0000256" key="2">
    <source>
        <dbReference type="SAM" id="MobiDB-lite"/>
    </source>
</evidence>
<feature type="compositionally biased region" description="Polar residues" evidence="2">
    <location>
        <begin position="518"/>
        <end position="530"/>
    </location>
</feature>
<gene>
    <name evidence="3" type="ORF">Vbra_18722</name>
</gene>
<feature type="compositionally biased region" description="Basic and acidic residues" evidence="2">
    <location>
        <begin position="114"/>
        <end position="140"/>
    </location>
</feature>
<feature type="region of interest" description="Disordered" evidence="2">
    <location>
        <begin position="1"/>
        <end position="177"/>
    </location>
</feature>
<proteinExistence type="predicted"/>
<keyword evidence="4" id="KW-1185">Reference proteome</keyword>
<feature type="region of interest" description="Disordered" evidence="2">
    <location>
        <begin position="481"/>
        <end position="572"/>
    </location>
</feature>
<feature type="region of interest" description="Disordered" evidence="2">
    <location>
        <begin position="644"/>
        <end position="677"/>
    </location>
</feature>